<reference evidence="2 3" key="1">
    <citation type="submission" date="2016-09" db="EMBL/GenBank/DDBJ databases">
        <title>Extensive genetic diversity and differential bi-allelic expression allows diatom success in the polar Southern Ocean.</title>
        <authorList>
            <consortium name="DOE Joint Genome Institute"/>
            <person name="Mock T."/>
            <person name="Otillar R.P."/>
            <person name="Strauss J."/>
            <person name="Dupont C."/>
            <person name="Frickenhaus S."/>
            <person name="Maumus F."/>
            <person name="Mcmullan M."/>
            <person name="Sanges R."/>
            <person name="Schmutz J."/>
            <person name="Toseland A."/>
            <person name="Valas R."/>
            <person name="Veluchamy A."/>
            <person name="Ward B.J."/>
            <person name="Allen A."/>
            <person name="Barry K."/>
            <person name="Falciatore A."/>
            <person name="Ferrante M."/>
            <person name="Fortunato A.E."/>
            <person name="Gloeckner G."/>
            <person name="Gruber A."/>
            <person name="Hipkin R."/>
            <person name="Janech M."/>
            <person name="Kroth P."/>
            <person name="Leese F."/>
            <person name="Lindquist E."/>
            <person name="Lyon B.R."/>
            <person name="Martin J."/>
            <person name="Mayer C."/>
            <person name="Parker M."/>
            <person name="Quesneville H."/>
            <person name="Raymond J."/>
            <person name="Uhlig C."/>
            <person name="Valentin K.U."/>
            <person name="Worden A.Z."/>
            <person name="Armbrust E.V."/>
            <person name="Bowler C."/>
            <person name="Green B."/>
            <person name="Moulton V."/>
            <person name="Van Oosterhout C."/>
            <person name="Grigoriev I."/>
        </authorList>
    </citation>
    <scope>NUCLEOTIDE SEQUENCE [LARGE SCALE GENOMIC DNA]</scope>
    <source>
        <strain evidence="2 3">CCMP1102</strain>
    </source>
</reference>
<dbReference type="InParanoid" id="A0A1E7FVK0"/>
<dbReference type="Proteomes" id="UP000095751">
    <property type="component" value="Unassembled WGS sequence"/>
</dbReference>
<proteinExistence type="predicted"/>
<name>A0A1E7FVK0_9STRA</name>
<evidence type="ECO:0000313" key="3">
    <source>
        <dbReference type="Proteomes" id="UP000095751"/>
    </source>
</evidence>
<sequence length="596" mass="66555">MGPCNCSPATNSAVEVPVVSPITADTISKRSLDNVENEGIRIQKKARESIMDNNNVVDEAIAVATSNEEEDEEHPYLSLYNSLLLKGYAAAAAAVIKTIGGGVPSDRMNNSNEMMYTRAIDIDNNDPDYTIQKNGVAKNNGDDEENEQDEDEDEDEDKDEDDGDEIECAVDAQPVAGTRLDMVGHKNDSVDEVVANAGVFRSTRSSSSTPAGTFEASINESRCNPENIQQQGLEWWDPHYKDIKGIEYLNLINCVASKTAYRKMKKRINEGKGFGGDNSVFPLYVPRKKNYVLMSRFRYRIQDNMLPDEANTGGYYEGRAEISGILFTFTVKKQDLINLDNFDISVLHASKNTWIRITGGDKKSSAVISNAPVVDPTRINKFTHLGIVTENCVFLSVVSGLLALGFDESAMQFFQQNHATLHQQTAGLWDLIASKARQYVPQLKLRRIVTPGGINGSQVMEMNDDWAIILQILTNMGGMSHWICICGGMIYDSNSTIILPKSMNNLDVCARLHGIGSKETFSSTKMVYRLIPHNMNCEGGNPSWNTLLPKREGWEYYEKRKCTICDMNKKRKEYSNRQWKNAYNKRGTCAECVNIK</sequence>
<organism evidence="2 3">
    <name type="scientific">Fragilariopsis cylindrus CCMP1102</name>
    <dbReference type="NCBI Taxonomy" id="635003"/>
    <lineage>
        <taxon>Eukaryota</taxon>
        <taxon>Sar</taxon>
        <taxon>Stramenopiles</taxon>
        <taxon>Ochrophyta</taxon>
        <taxon>Bacillariophyta</taxon>
        <taxon>Bacillariophyceae</taxon>
        <taxon>Bacillariophycidae</taxon>
        <taxon>Bacillariales</taxon>
        <taxon>Bacillariaceae</taxon>
        <taxon>Fragilariopsis</taxon>
    </lineage>
</organism>
<evidence type="ECO:0000256" key="1">
    <source>
        <dbReference type="SAM" id="MobiDB-lite"/>
    </source>
</evidence>
<dbReference type="KEGG" id="fcy:FRACYDRAFT_232342"/>
<feature type="compositionally biased region" description="Acidic residues" evidence="1">
    <location>
        <begin position="142"/>
        <end position="165"/>
    </location>
</feature>
<gene>
    <name evidence="2" type="ORF">FRACYDRAFT_232342</name>
</gene>
<feature type="region of interest" description="Disordered" evidence="1">
    <location>
        <begin position="123"/>
        <end position="165"/>
    </location>
</feature>
<keyword evidence="3" id="KW-1185">Reference proteome</keyword>
<dbReference type="EMBL" id="KV784353">
    <property type="protein sequence ID" value="OEU22188.1"/>
    <property type="molecule type" value="Genomic_DNA"/>
</dbReference>
<accession>A0A1E7FVK0</accession>
<protein>
    <submittedName>
        <fullName evidence="2">Uncharacterized protein</fullName>
    </submittedName>
</protein>
<evidence type="ECO:0000313" key="2">
    <source>
        <dbReference type="EMBL" id="OEU22188.1"/>
    </source>
</evidence>
<dbReference type="AlphaFoldDB" id="A0A1E7FVK0"/>